<protein>
    <submittedName>
        <fullName evidence="2">Uncharacterized protein</fullName>
    </submittedName>
</protein>
<name>A0A5B7KC34_PORTR</name>
<evidence type="ECO:0000256" key="1">
    <source>
        <dbReference type="SAM" id="MobiDB-lite"/>
    </source>
</evidence>
<reference evidence="2 3" key="1">
    <citation type="submission" date="2019-05" db="EMBL/GenBank/DDBJ databases">
        <title>Another draft genome of Portunus trituberculatus and its Hox gene families provides insights of decapod evolution.</title>
        <authorList>
            <person name="Jeong J.-H."/>
            <person name="Song I."/>
            <person name="Kim S."/>
            <person name="Choi T."/>
            <person name="Kim D."/>
            <person name="Ryu S."/>
            <person name="Kim W."/>
        </authorList>
    </citation>
    <scope>NUCLEOTIDE SEQUENCE [LARGE SCALE GENOMIC DNA]</scope>
    <source>
        <tissue evidence="2">Muscle</tissue>
    </source>
</reference>
<keyword evidence="3" id="KW-1185">Reference proteome</keyword>
<sequence>MKKASVSPAAFVTLECQVKTVPPLPPRPPLPPCPGPSHLPPPGLHPLWRRKELKLNTAHHSVNTTRQGHWSTKAA</sequence>
<dbReference type="EMBL" id="VSRR010140302">
    <property type="protein sequence ID" value="MPD04284.1"/>
    <property type="molecule type" value="Genomic_DNA"/>
</dbReference>
<gene>
    <name evidence="2" type="ORF">E2C01_099963</name>
</gene>
<proteinExistence type="predicted"/>
<evidence type="ECO:0000313" key="3">
    <source>
        <dbReference type="Proteomes" id="UP000324222"/>
    </source>
</evidence>
<feature type="region of interest" description="Disordered" evidence="1">
    <location>
        <begin position="21"/>
        <end position="45"/>
    </location>
</feature>
<feature type="compositionally biased region" description="Pro residues" evidence="1">
    <location>
        <begin position="22"/>
        <end position="44"/>
    </location>
</feature>
<accession>A0A5B7KC34</accession>
<dbReference type="AlphaFoldDB" id="A0A5B7KC34"/>
<evidence type="ECO:0000313" key="2">
    <source>
        <dbReference type="EMBL" id="MPD04284.1"/>
    </source>
</evidence>
<dbReference type="Proteomes" id="UP000324222">
    <property type="component" value="Unassembled WGS sequence"/>
</dbReference>
<comment type="caution">
    <text evidence="2">The sequence shown here is derived from an EMBL/GenBank/DDBJ whole genome shotgun (WGS) entry which is preliminary data.</text>
</comment>
<organism evidence="2 3">
    <name type="scientific">Portunus trituberculatus</name>
    <name type="common">Swimming crab</name>
    <name type="synonym">Neptunus trituberculatus</name>
    <dbReference type="NCBI Taxonomy" id="210409"/>
    <lineage>
        <taxon>Eukaryota</taxon>
        <taxon>Metazoa</taxon>
        <taxon>Ecdysozoa</taxon>
        <taxon>Arthropoda</taxon>
        <taxon>Crustacea</taxon>
        <taxon>Multicrustacea</taxon>
        <taxon>Malacostraca</taxon>
        <taxon>Eumalacostraca</taxon>
        <taxon>Eucarida</taxon>
        <taxon>Decapoda</taxon>
        <taxon>Pleocyemata</taxon>
        <taxon>Brachyura</taxon>
        <taxon>Eubrachyura</taxon>
        <taxon>Portunoidea</taxon>
        <taxon>Portunidae</taxon>
        <taxon>Portuninae</taxon>
        <taxon>Portunus</taxon>
    </lineage>
</organism>